<accession>A0A2K1IEN7</accession>
<organism evidence="2">
    <name type="scientific">Physcomitrium patens</name>
    <name type="common">Spreading-leaved earth moss</name>
    <name type="synonym">Physcomitrella patens</name>
    <dbReference type="NCBI Taxonomy" id="3218"/>
    <lineage>
        <taxon>Eukaryota</taxon>
        <taxon>Viridiplantae</taxon>
        <taxon>Streptophyta</taxon>
        <taxon>Embryophyta</taxon>
        <taxon>Bryophyta</taxon>
        <taxon>Bryophytina</taxon>
        <taxon>Bryopsida</taxon>
        <taxon>Funariidae</taxon>
        <taxon>Funariales</taxon>
        <taxon>Funariaceae</taxon>
        <taxon>Physcomitrium</taxon>
    </lineage>
</organism>
<keyword evidence="1" id="KW-0812">Transmembrane</keyword>
<sequence>METRRRSHNNWIQINKKRCRSLSVPLINIMVAYADAWLGNGSGSDVTKGRRIAIAA</sequence>
<proteinExistence type="predicted"/>
<evidence type="ECO:0000313" key="4">
    <source>
        <dbReference type="Proteomes" id="UP000006727"/>
    </source>
</evidence>
<dbReference type="Gramene" id="Pp3c25_12570V3.1">
    <property type="protein sequence ID" value="PAC:32979980.CDS.1"/>
    <property type="gene ID" value="Pp3c25_12570"/>
</dbReference>
<dbReference type="PaxDb" id="3218-PP1S57_123V6.1"/>
<dbReference type="AlphaFoldDB" id="A0A2K1IEN7"/>
<feature type="transmembrane region" description="Helical" evidence="1">
    <location>
        <begin position="21"/>
        <end position="39"/>
    </location>
</feature>
<dbReference type="InParanoid" id="A0A2K1IEN7"/>
<name>A0A2K1IEN7_PHYPA</name>
<keyword evidence="1" id="KW-0472">Membrane</keyword>
<reference evidence="2 4" key="2">
    <citation type="journal article" date="2018" name="Plant J.">
        <title>The Physcomitrella patens chromosome-scale assembly reveals moss genome structure and evolution.</title>
        <authorList>
            <person name="Lang D."/>
            <person name="Ullrich K.K."/>
            <person name="Murat F."/>
            <person name="Fuchs J."/>
            <person name="Jenkins J."/>
            <person name="Haas F.B."/>
            <person name="Piednoel M."/>
            <person name="Gundlach H."/>
            <person name="Van Bel M."/>
            <person name="Meyberg R."/>
            <person name="Vives C."/>
            <person name="Morata J."/>
            <person name="Symeonidi A."/>
            <person name="Hiss M."/>
            <person name="Muchero W."/>
            <person name="Kamisugi Y."/>
            <person name="Saleh O."/>
            <person name="Blanc G."/>
            <person name="Decker E.L."/>
            <person name="van Gessel N."/>
            <person name="Grimwood J."/>
            <person name="Hayes R.D."/>
            <person name="Graham S.W."/>
            <person name="Gunter L.E."/>
            <person name="McDaniel S.F."/>
            <person name="Hoernstein S.N.W."/>
            <person name="Larsson A."/>
            <person name="Li F.W."/>
            <person name="Perroud P.F."/>
            <person name="Phillips J."/>
            <person name="Ranjan P."/>
            <person name="Rokshar D.S."/>
            <person name="Rothfels C.J."/>
            <person name="Schneider L."/>
            <person name="Shu S."/>
            <person name="Stevenson D.W."/>
            <person name="Thummler F."/>
            <person name="Tillich M."/>
            <person name="Villarreal Aguilar J.C."/>
            <person name="Widiez T."/>
            <person name="Wong G.K."/>
            <person name="Wymore A."/>
            <person name="Zhang Y."/>
            <person name="Zimmer A.D."/>
            <person name="Quatrano R.S."/>
            <person name="Mayer K.F.X."/>
            <person name="Goodstein D."/>
            <person name="Casacuberta J.M."/>
            <person name="Vandepoele K."/>
            <person name="Reski R."/>
            <person name="Cuming A.C."/>
            <person name="Tuskan G.A."/>
            <person name="Maumus F."/>
            <person name="Salse J."/>
            <person name="Schmutz J."/>
            <person name="Rensing S.A."/>
        </authorList>
    </citation>
    <scope>NUCLEOTIDE SEQUENCE [LARGE SCALE GENOMIC DNA]</scope>
    <source>
        <strain evidence="3 4">cv. Gransden 2004</strain>
    </source>
</reference>
<reference evidence="2 4" key="1">
    <citation type="journal article" date="2008" name="Science">
        <title>The Physcomitrella genome reveals evolutionary insights into the conquest of land by plants.</title>
        <authorList>
            <person name="Rensing S."/>
            <person name="Lang D."/>
            <person name="Zimmer A."/>
            <person name="Terry A."/>
            <person name="Salamov A."/>
            <person name="Shapiro H."/>
            <person name="Nishiyama T."/>
            <person name="Perroud P.-F."/>
            <person name="Lindquist E."/>
            <person name="Kamisugi Y."/>
            <person name="Tanahashi T."/>
            <person name="Sakakibara K."/>
            <person name="Fujita T."/>
            <person name="Oishi K."/>
            <person name="Shin-I T."/>
            <person name="Kuroki Y."/>
            <person name="Toyoda A."/>
            <person name="Suzuki Y."/>
            <person name="Hashimoto A."/>
            <person name="Yamaguchi K."/>
            <person name="Sugano A."/>
            <person name="Kohara Y."/>
            <person name="Fujiyama A."/>
            <person name="Anterola A."/>
            <person name="Aoki S."/>
            <person name="Ashton N."/>
            <person name="Barbazuk W.B."/>
            <person name="Barker E."/>
            <person name="Bennetzen J."/>
            <person name="Bezanilla M."/>
            <person name="Blankenship R."/>
            <person name="Cho S.H."/>
            <person name="Dutcher S."/>
            <person name="Estelle M."/>
            <person name="Fawcett J.A."/>
            <person name="Gundlach H."/>
            <person name="Hanada K."/>
            <person name="Heyl A."/>
            <person name="Hicks K.A."/>
            <person name="Hugh J."/>
            <person name="Lohr M."/>
            <person name="Mayer K."/>
            <person name="Melkozernov A."/>
            <person name="Murata T."/>
            <person name="Nelson D."/>
            <person name="Pils B."/>
            <person name="Prigge M."/>
            <person name="Reiss B."/>
            <person name="Renner T."/>
            <person name="Rombauts S."/>
            <person name="Rushton P."/>
            <person name="Sanderfoot A."/>
            <person name="Schween G."/>
            <person name="Shiu S.-H."/>
            <person name="Stueber K."/>
            <person name="Theodoulou F.L."/>
            <person name="Tu H."/>
            <person name="Van de Peer Y."/>
            <person name="Verrier P.J."/>
            <person name="Waters E."/>
            <person name="Wood A."/>
            <person name="Yang L."/>
            <person name="Cove D."/>
            <person name="Cuming A."/>
            <person name="Hasebe M."/>
            <person name="Lucas S."/>
            <person name="Mishler D.B."/>
            <person name="Reski R."/>
            <person name="Grigoriev I."/>
            <person name="Quatrano R.S."/>
            <person name="Boore J.L."/>
        </authorList>
    </citation>
    <scope>NUCLEOTIDE SEQUENCE [LARGE SCALE GENOMIC DNA]</scope>
    <source>
        <strain evidence="3 4">cv. Gransden 2004</strain>
    </source>
</reference>
<keyword evidence="1" id="KW-1133">Transmembrane helix</keyword>
<dbReference type="EnsemblPlants" id="Pp3c25_12570V3.2">
    <property type="protein sequence ID" value="PAC:32979981.CDS.1"/>
    <property type="gene ID" value="Pp3c25_12570"/>
</dbReference>
<keyword evidence="4" id="KW-1185">Reference proteome</keyword>
<dbReference type="EnsemblPlants" id="Pp3c25_12570V3.1">
    <property type="protein sequence ID" value="PAC:32979980.CDS.1"/>
    <property type="gene ID" value="Pp3c25_12570"/>
</dbReference>
<dbReference type="EMBL" id="ABEU02000025">
    <property type="protein sequence ID" value="PNR27733.1"/>
    <property type="molecule type" value="Genomic_DNA"/>
</dbReference>
<gene>
    <name evidence="2" type="ORF">PHYPA_029885</name>
</gene>
<protein>
    <submittedName>
        <fullName evidence="2 3">Uncharacterized protein</fullName>
    </submittedName>
</protein>
<dbReference type="Proteomes" id="UP000006727">
    <property type="component" value="Chromosome 25"/>
</dbReference>
<dbReference type="Gramene" id="Pp3c25_12570V3.2">
    <property type="protein sequence ID" value="PAC:32979981.CDS.1"/>
    <property type="gene ID" value="Pp3c25_12570"/>
</dbReference>
<evidence type="ECO:0000313" key="2">
    <source>
        <dbReference type="EMBL" id="PNR27733.1"/>
    </source>
</evidence>
<evidence type="ECO:0000313" key="3">
    <source>
        <dbReference type="EnsemblPlants" id="PAC:32979980.CDS.1"/>
    </source>
</evidence>
<evidence type="ECO:0000256" key="1">
    <source>
        <dbReference type="SAM" id="Phobius"/>
    </source>
</evidence>
<reference evidence="3" key="3">
    <citation type="submission" date="2020-12" db="UniProtKB">
        <authorList>
            <consortium name="EnsemblPlants"/>
        </authorList>
    </citation>
    <scope>IDENTIFICATION</scope>
</reference>